<protein>
    <submittedName>
        <fullName evidence="2">Transcriptional regulator</fullName>
    </submittedName>
</protein>
<feature type="region of interest" description="Disordered" evidence="1">
    <location>
        <begin position="30"/>
        <end position="49"/>
    </location>
</feature>
<dbReference type="Proteomes" id="UP000032439">
    <property type="component" value="Unassembled WGS sequence"/>
</dbReference>
<accession>A0A0D7E4K4</accession>
<name>A0A0D7E4K4_STUST</name>
<comment type="caution">
    <text evidence="2">The sequence shown here is derived from an EMBL/GenBank/DDBJ whole genome shotgun (WGS) entry which is preliminary data.</text>
</comment>
<dbReference type="AlphaFoldDB" id="A0A0D7E4K4"/>
<reference evidence="2 3" key="1">
    <citation type="submission" date="2014-11" db="EMBL/GenBank/DDBJ databases">
        <title>Genomics and ecophysiology of heterotrophic nitrogen fixing bacteria isolated from estuarine surface water.</title>
        <authorList>
            <person name="Bentzon-Tilia M."/>
            <person name="Severin I."/>
            <person name="Hansen L.H."/>
            <person name="Riemann L."/>
        </authorList>
    </citation>
    <scope>NUCLEOTIDE SEQUENCE [LARGE SCALE GENOMIC DNA]</scope>
    <source>
        <strain evidence="2 3">BAL361</strain>
    </source>
</reference>
<dbReference type="EMBL" id="JXXD01000120">
    <property type="protein sequence ID" value="KIZ35461.1"/>
    <property type="molecule type" value="Genomic_DNA"/>
</dbReference>
<evidence type="ECO:0000313" key="2">
    <source>
        <dbReference type="EMBL" id="KIZ35461.1"/>
    </source>
</evidence>
<organism evidence="2 3">
    <name type="scientific">Stutzerimonas stutzeri</name>
    <name type="common">Pseudomonas stutzeri</name>
    <dbReference type="NCBI Taxonomy" id="316"/>
    <lineage>
        <taxon>Bacteria</taxon>
        <taxon>Pseudomonadati</taxon>
        <taxon>Pseudomonadota</taxon>
        <taxon>Gammaproteobacteria</taxon>
        <taxon>Pseudomonadales</taxon>
        <taxon>Pseudomonadaceae</taxon>
        <taxon>Stutzerimonas</taxon>
    </lineage>
</organism>
<proteinExistence type="predicted"/>
<dbReference type="RefSeq" id="WP_044315311.1">
    <property type="nucleotide sequence ID" value="NZ_JXXD01000120.1"/>
</dbReference>
<sequence length="125" mass="14003">MSYNWGLILRLLHEVQRGANDSFKPRHYAEEHATQMESEGQPMPNLDSLRAEAADYESLLFEGGFIVSRPEEEGGNGENFVLTERGSRLLAILDDPQQTQRQQLTDKGDAALVPEVFDEMAAGRP</sequence>
<dbReference type="PATRIC" id="fig|316.110.peg.509"/>
<gene>
    <name evidence="2" type="ORF">LO50_13435</name>
</gene>
<evidence type="ECO:0000256" key="1">
    <source>
        <dbReference type="SAM" id="MobiDB-lite"/>
    </source>
</evidence>
<evidence type="ECO:0000313" key="3">
    <source>
        <dbReference type="Proteomes" id="UP000032439"/>
    </source>
</evidence>